<feature type="region of interest" description="Disordered" evidence="1">
    <location>
        <begin position="187"/>
        <end position="230"/>
    </location>
</feature>
<dbReference type="OrthoDB" id="5797421at2759"/>
<gene>
    <name evidence="2" type="ORF">GPUH_LOCUS5714</name>
</gene>
<name>A0A183DAH4_9BILA</name>
<evidence type="ECO:0000313" key="2">
    <source>
        <dbReference type="EMBL" id="VDK51892.1"/>
    </source>
</evidence>
<accession>A0A183DAH4</accession>
<feature type="region of interest" description="Disordered" evidence="1">
    <location>
        <begin position="129"/>
        <end position="157"/>
    </location>
</feature>
<proteinExistence type="predicted"/>
<evidence type="ECO:0000256" key="1">
    <source>
        <dbReference type="SAM" id="MobiDB-lite"/>
    </source>
</evidence>
<sequence length="230" mass="25646">MYVVEDLERFPCVTKTDFSYYAVALDVISLLTNLASASRLPIYLSCQSELRKEVYELMRNSCSKHVTTKKTNLRRQIPFISQNFLFSNILEDTGLKVAFLSSEQQLLMFDKKSRTLVLSLRIISEQHNGLKEQRVTRGSDAGKEKETGDKESTLRNGRHVAVYADGDGGTLGASEFRSECDAAAFREHKKDENSAVNKSGADDVDDSDGTEEEDDDPASAIEMLGEVTLL</sequence>
<feature type="compositionally biased region" description="Basic and acidic residues" evidence="1">
    <location>
        <begin position="129"/>
        <end position="153"/>
    </location>
</feature>
<evidence type="ECO:0000313" key="3">
    <source>
        <dbReference type="Proteomes" id="UP000271098"/>
    </source>
</evidence>
<reference evidence="4" key="1">
    <citation type="submission" date="2016-06" db="UniProtKB">
        <authorList>
            <consortium name="WormBaseParasite"/>
        </authorList>
    </citation>
    <scope>IDENTIFICATION</scope>
</reference>
<organism evidence="4">
    <name type="scientific">Gongylonema pulchrum</name>
    <dbReference type="NCBI Taxonomy" id="637853"/>
    <lineage>
        <taxon>Eukaryota</taxon>
        <taxon>Metazoa</taxon>
        <taxon>Ecdysozoa</taxon>
        <taxon>Nematoda</taxon>
        <taxon>Chromadorea</taxon>
        <taxon>Rhabditida</taxon>
        <taxon>Spirurina</taxon>
        <taxon>Spiruromorpha</taxon>
        <taxon>Spiruroidea</taxon>
        <taxon>Gongylonematidae</taxon>
        <taxon>Gongylonema</taxon>
    </lineage>
</organism>
<evidence type="ECO:0000313" key="4">
    <source>
        <dbReference type="WBParaSite" id="GPUH_0000572301-mRNA-1"/>
    </source>
</evidence>
<reference evidence="2 3" key="2">
    <citation type="submission" date="2018-11" db="EMBL/GenBank/DDBJ databases">
        <authorList>
            <consortium name="Pathogen Informatics"/>
        </authorList>
    </citation>
    <scope>NUCLEOTIDE SEQUENCE [LARGE SCALE GENOMIC DNA]</scope>
</reference>
<dbReference type="AlphaFoldDB" id="A0A183DAH4"/>
<dbReference type="WBParaSite" id="GPUH_0000572301-mRNA-1">
    <property type="protein sequence ID" value="GPUH_0000572301-mRNA-1"/>
    <property type="gene ID" value="GPUH_0000572301"/>
</dbReference>
<keyword evidence="3" id="KW-1185">Reference proteome</keyword>
<dbReference type="EMBL" id="UYRT01012460">
    <property type="protein sequence ID" value="VDK51892.1"/>
    <property type="molecule type" value="Genomic_DNA"/>
</dbReference>
<dbReference type="Proteomes" id="UP000271098">
    <property type="component" value="Unassembled WGS sequence"/>
</dbReference>
<protein>
    <submittedName>
        <fullName evidence="4">Elongator complex protein 5</fullName>
    </submittedName>
</protein>
<feature type="compositionally biased region" description="Acidic residues" evidence="1">
    <location>
        <begin position="202"/>
        <end position="217"/>
    </location>
</feature>